<keyword evidence="13" id="KW-1185">Reference proteome</keyword>
<name>H3NQW1_9FIRM</name>
<dbReference type="Pfam" id="PF00359">
    <property type="entry name" value="PTS_EIIA_2"/>
    <property type="match status" value="1"/>
</dbReference>
<dbReference type="InterPro" id="IPR002178">
    <property type="entry name" value="PTS_EIIA_type-2_dom"/>
</dbReference>
<dbReference type="PANTHER" id="PTHR36203">
    <property type="entry name" value="ASCORBATE-SPECIFIC PTS SYSTEM EIIA COMPONENT"/>
    <property type="match status" value="1"/>
</dbReference>
<evidence type="ECO:0000256" key="2">
    <source>
        <dbReference type="ARBA" id="ARBA00022448"/>
    </source>
</evidence>
<dbReference type="HOGENOM" id="CLU_072531_2_0_9"/>
<dbReference type="GO" id="GO:0009401">
    <property type="term" value="P:phosphoenolpyruvate-dependent sugar phosphotransferase system"/>
    <property type="evidence" value="ECO:0007669"/>
    <property type="project" value="UniProtKB-KW"/>
</dbReference>
<dbReference type="Proteomes" id="UP000004191">
    <property type="component" value="Unassembled WGS sequence"/>
</dbReference>
<evidence type="ECO:0000256" key="1">
    <source>
        <dbReference type="ARBA" id="ARBA00004496"/>
    </source>
</evidence>
<feature type="domain" description="PTS EIIA type-2" evidence="11">
    <location>
        <begin position="1"/>
        <end position="141"/>
    </location>
</feature>
<evidence type="ECO:0000313" key="12">
    <source>
        <dbReference type="EMBL" id="EHR32108.1"/>
    </source>
</evidence>
<dbReference type="GeneID" id="96999656"/>
<sequence length="148" mass="16763">MKKSMIEIDVEVKDKREAVERAGKILYENGYVEKEYIPAMIKTLEEFGPYIVITKGVALPHARPEEGALKSGICVVRLKESIKFGNLDNDPVEILIGLSSLGNDEHLRNIQIVLSILENEQNMSILKFGSVEEIYNIFERLTIKSQEV</sequence>
<comment type="subcellular location">
    <subcellularLocation>
        <location evidence="1">Cytoplasm</location>
    </subcellularLocation>
</comment>
<dbReference type="InterPro" id="IPR016152">
    <property type="entry name" value="PTrfase/Anion_transptr"/>
</dbReference>
<dbReference type="STRING" id="883114.HMPREF9709_01722"/>
<evidence type="ECO:0000259" key="11">
    <source>
        <dbReference type="PROSITE" id="PS51094"/>
    </source>
</evidence>
<dbReference type="PANTHER" id="PTHR36203:SF1">
    <property type="entry name" value="ASCORBATE-SPECIFIC PTS SYSTEM EIIA COMPONENT"/>
    <property type="match status" value="1"/>
</dbReference>
<dbReference type="GO" id="GO:0016301">
    <property type="term" value="F:kinase activity"/>
    <property type="evidence" value="ECO:0007669"/>
    <property type="project" value="UniProtKB-KW"/>
</dbReference>
<dbReference type="EMBL" id="AGEI01000031">
    <property type="protein sequence ID" value="EHR32108.1"/>
    <property type="molecule type" value="Genomic_DNA"/>
</dbReference>
<reference evidence="12 13" key="1">
    <citation type="submission" date="2012-01" db="EMBL/GenBank/DDBJ databases">
        <title>The Genome Sequence of Helcococcus kunzii ATCC 51366.</title>
        <authorList>
            <consortium name="The Broad Institute Genome Sequencing Platform"/>
            <person name="Earl A."/>
            <person name="Ward D."/>
            <person name="Feldgarden M."/>
            <person name="Gevers D."/>
            <person name="Huys G."/>
            <person name="Young S.K."/>
            <person name="Zeng Q."/>
            <person name="Gargeya S."/>
            <person name="Fitzgerald M."/>
            <person name="Haas B."/>
            <person name="Abouelleil A."/>
            <person name="Alvarado L."/>
            <person name="Arachchi H.M."/>
            <person name="Berlin A."/>
            <person name="Chapman S.B."/>
            <person name="Gearin G."/>
            <person name="Goldberg J."/>
            <person name="Griggs A."/>
            <person name="Gujja S."/>
            <person name="Hansen M."/>
            <person name="Heiman D."/>
            <person name="Howarth C."/>
            <person name="Larimer J."/>
            <person name="Lui A."/>
            <person name="MacDonald P.J.P."/>
            <person name="McCowen C."/>
            <person name="Montmayeur A."/>
            <person name="Murphy C."/>
            <person name="Neiman D."/>
            <person name="Pearson M."/>
            <person name="Priest M."/>
            <person name="Roberts A."/>
            <person name="Saif S."/>
            <person name="Shea T."/>
            <person name="Sisk P."/>
            <person name="Stolte C."/>
            <person name="Sykes S."/>
            <person name="Wortman J."/>
            <person name="Nusbaum C."/>
            <person name="Birren B."/>
        </authorList>
    </citation>
    <scope>NUCLEOTIDE SEQUENCE [LARGE SCALE GENOMIC DNA]</scope>
    <source>
        <strain evidence="12 13">ATCC 51366</strain>
    </source>
</reference>
<organism evidence="12 13">
    <name type="scientific">Helcococcus kunzii ATCC 51366</name>
    <dbReference type="NCBI Taxonomy" id="883114"/>
    <lineage>
        <taxon>Bacteria</taxon>
        <taxon>Bacillati</taxon>
        <taxon>Bacillota</taxon>
        <taxon>Tissierellia</taxon>
        <taxon>Tissierellales</taxon>
        <taxon>Peptoniphilaceae</taxon>
        <taxon>Helcococcus</taxon>
    </lineage>
</organism>
<evidence type="ECO:0000256" key="9">
    <source>
        <dbReference type="ARBA" id="ARBA00041175"/>
    </source>
</evidence>
<keyword evidence="3" id="KW-0963">Cytoplasm</keyword>
<evidence type="ECO:0000256" key="6">
    <source>
        <dbReference type="ARBA" id="ARBA00022683"/>
    </source>
</evidence>
<keyword evidence="4" id="KW-0597">Phosphoprotein</keyword>
<dbReference type="InterPro" id="IPR051351">
    <property type="entry name" value="Ascorbate-PTS_EIIA_comp"/>
</dbReference>
<evidence type="ECO:0000256" key="5">
    <source>
        <dbReference type="ARBA" id="ARBA00022679"/>
    </source>
</evidence>
<proteinExistence type="predicted"/>
<dbReference type="OrthoDB" id="369398at2"/>
<dbReference type="GO" id="GO:0005737">
    <property type="term" value="C:cytoplasm"/>
    <property type="evidence" value="ECO:0007669"/>
    <property type="project" value="UniProtKB-SubCell"/>
</dbReference>
<evidence type="ECO:0000256" key="4">
    <source>
        <dbReference type="ARBA" id="ARBA00022553"/>
    </source>
</evidence>
<dbReference type="eggNOG" id="COG1762">
    <property type="taxonomic scope" value="Bacteria"/>
</dbReference>
<keyword evidence="7" id="KW-0418">Kinase</keyword>
<evidence type="ECO:0000256" key="8">
    <source>
        <dbReference type="ARBA" id="ARBA00037387"/>
    </source>
</evidence>
<dbReference type="RefSeq" id="WP_005399237.1">
    <property type="nucleotide sequence ID" value="NZ_JH601088.1"/>
</dbReference>
<dbReference type="CDD" id="cd00211">
    <property type="entry name" value="PTS_IIA_fru"/>
    <property type="match status" value="1"/>
</dbReference>
<evidence type="ECO:0000313" key="13">
    <source>
        <dbReference type="Proteomes" id="UP000004191"/>
    </source>
</evidence>
<evidence type="ECO:0000256" key="3">
    <source>
        <dbReference type="ARBA" id="ARBA00022490"/>
    </source>
</evidence>
<comment type="caution">
    <text evidence="12">The sequence shown here is derived from an EMBL/GenBank/DDBJ whole genome shotgun (WGS) entry which is preliminary data.</text>
</comment>
<accession>H3NQW1</accession>
<evidence type="ECO:0000256" key="7">
    <source>
        <dbReference type="ARBA" id="ARBA00022777"/>
    </source>
</evidence>
<keyword evidence="5" id="KW-0808">Transferase</keyword>
<dbReference type="PROSITE" id="PS51094">
    <property type="entry name" value="PTS_EIIA_TYPE_2"/>
    <property type="match status" value="1"/>
</dbReference>
<dbReference type="AlphaFoldDB" id="H3NQW1"/>
<dbReference type="SUPFAM" id="SSF55804">
    <property type="entry name" value="Phoshotransferase/anion transport protein"/>
    <property type="match status" value="1"/>
</dbReference>
<keyword evidence="2" id="KW-0813">Transport</keyword>
<gene>
    <name evidence="12" type="ORF">HMPREF9709_01722</name>
</gene>
<keyword evidence="6" id="KW-0598">Phosphotransferase system</keyword>
<protein>
    <recommendedName>
        <fullName evidence="9">Ascorbate-specific PTS system EIIA component</fullName>
    </recommendedName>
    <alternativeName>
        <fullName evidence="10">Ascorbate-specific phosphotransferase enzyme IIA component</fullName>
    </alternativeName>
</protein>
<comment type="function">
    <text evidence="8">The phosphoenolpyruvate-dependent sugar phosphotransferase system (sugar PTS), a major carbohydrate active transport system, catalyzes the phosphorylation of incoming sugar substrates concomitantly with their translocation across the cell membrane. The enzyme II UlaABC PTS system is involved in ascorbate transport.</text>
</comment>
<evidence type="ECO:0000256" key="10">
    <source>
        <dbReference type="ARBA" id="ARBA00042072"/>
    </source>
</evidence>
<dbReference type="Gene3D" id="3.40.930.10">
    <property type="entry name" value="Mannitol-specific EII, Chain A"/>
    <property type="match status" value="1"/>
</dbReference>